<dbReference type="EMBL" id="WHUG01000019">
    <property type="protein sequence ID" value="MQA42319.1"/>
    <property type="molecule type" value="Genomic_DNA"/>
</dbReference>
<reference evidence="1 2" key="1">
    <citation type="submission" date="2019-10" db="EMBL/GenBank/DDBJ databases">
        <title>Two novel species isolated from a subtropical stream in China.</title>
        <authorList>
            <person name="Lu H."/>
        </authorList>
    </citation>
    <scope>NUCLEOTIDE SEQUENCE [LARGE SCALE GENOMIC DNA]</scope>
    <source>
        <strain evidence="1 2">FT29W</strain>
    </source>
</reference>
<dbReference type="RefSeq" id="WP_152841426.1">
    <property type="nucleotide sequence ID" value="NZ_WHUG01000019.1"/>
</dbReference>
<gene>
    <name evidence="1" type="ORF">GEV02_29695</name>
</gene>
<sequence>MLTAEYLFPSELDLSPCGLRNILFIGSCLSEFYATAFQQCHPGLQVEHILFNNAQTLPVKSREQLAAYDLQYIQLPVRAARRTTTSTTGPRAAGSLPSTSKTATANMVWWACCSYCKTA</sequence>
<organism evidence="1 2">
    <name type="scientific">Rugamonas aquatica</name>
    <dbReference type="NCBI Taxonomy" id="2743357"/>
    <lineage>
        <taxon>Bacteria</taxon>
        <taxon>Pseudomonadati</taxon>
        <taxon>Pseudomonadota</taxon>
        <taxon>Betaproteobacteria</taxon>
        <taxon>Burkholderiales</taxon>
        <taxon>Oxalobacteraceae</taxon>
        <taxon>Telluria group</taxon>
        <taxon>Rugamonas</taxon>
    </lineage>
</organism>
<comment type="caution">
    <text evidence="1">The sequence shown here is derived from an EMBL/GenBank/DDBJ whole genome shotgun (WGS) entry which is preliminary data.</text>
</comment>
<name>A0A6A7NAZ2_9BURK</name>
<protein>
    <submittedName>
        <fullName evidence="1">Uncharacterized protein</fullName>
    </submittedName>
</protein>
<evidence type="ECO:0000313" key="1">
    <source>
        <dbReference type="EMBL" id="MQA42319.1"/>
    </source>
</evidence>
<accession>A0A6A7NAZ2</accession>
<evidence type="ECO:0000313" key="2">
    <source>
        <dbReference type="Proteomes" id="UP000440498"/>
    </source>
</evidence>
<dbReference type="Proteomes" id="UP000440498">
    <property type="component" value="Unassembled WGS sequence"/>
</dbReference>
<dbReference type="AlphaFoldDB" id="A0A6A7NAZ2"/>
<proteinExistence type="predicted"/>
<keyword evidence="2" id="KW-1185">Reference proteome</keyword>